<sequence length="202" mass="22120">MSDFIIGFITDWGYLGIFLLMVAENLFPPIPSELIMPFAGYVAANGDLSTFGVLAAGTVGSVAGTTAWYAAARLLGLERFTWLCNKFGRFATLSEDDIDKAYHWFERHGPLAVFVGRLIPAIRTLISVPAGLARMPFGQFLLISTLGSLLWTGILTVAGLLLHEGYHIVEAWVDPVSTGVVVLAVVIYIWRFVTWKPIKDIG</sequence>
<feature type="transmembrane region" description="Helical" evidence="6">
    <location>
        <begin position="140"/>
        <end position="163"/>
    </location>
</feature>
<name>A0A087LZX7_9HYPH</name>
<protein>
    <submittedName>
        <fullName evidence="8">Alkaline phosphatase</fullName>
    </submittedName>
</protein>
<feature type="transmembrane region" description="Helical" evidence="6">
    <location>
        <begin position="12"/>
        <end position="30"/>
    </location>
</feature>
<feature type="domain" description="VTT" evidence="7">
    <location>
        <begin position="30"/>
        <end position="159"/>
    </location>
</feature>
<organism evidence="8 9">
    <name type="scientific">Devosia riboflavina</name>
    <dbReference type="NCBI Taxonomy" id="46914"/>
    <lineage>
        <taxon>Bacteria</taxon>
        <taxon>Pseudomonadati</taxon>
        <taxon>Pseudomonadota</taxon>
        <taxon>Alphaproteobacteria</taxon>
        <taxon>Hyphomicrobiales</taxon>
        <taxon>Devosiaceae</taxon>
        <taxon>Devosia</taxon>
    </lineage>
</organism>
<dbReference type="PANTHER" id="PTHR42709">
    <property type="entry name" value="ALKALINE PHOSPHATASE LIKE PROTEIN"/>
    <property type="match status" value="1"/>
</dbReference>
<keyword evidence="3 6" id="KW-0812">Transmembrane</keyword>
<dbReference type="InterPro" id="IPR032816">
    <property type="entry name" value="VTT_dom"/>
</dbReference>
<evidence type="ECO:0000256" key="1">
    <source>
        <dbReference type="ARBA" id="ARBA00004651"/>
    </source>
</evidence>
<evidence type="ECO:0000256" key="3">
    <source>
        <dbReference type="ARBA" id="ARBA00022692"/>
    </source>
</evidence>
<proteinExistence type="predicted"/>
<keyword evidence="9" id="KW-1185">Reference proteome</keyword>
<accession>A0A087LZX7</accession>
<dbReference type="InterPro" id="IPR051311">
    <property type="entry name" value="DedA_domain"/>
</dbReference>
<reference evidence="8 9" key="1">
    <citation type="submission" date="2014-08" db="EMBL/GenBank/DDBJ databases">
        <authorList>
            <person name="Hassan Y.I."/>
            <person name="Lepp D."/>
            <person name="Zhou T."/>
        </authorList>
    </citation>
    <scope>NUCLEOTIDE SEQUENCE [LARGE SCALE GENOMIC DNA]</scope>
    <source>
        <strain evidence="8 9">IFO13584</strain>
    </source>
</reference>
<keyword evidence="4 6" id="KW-1133">Transmembrane helix</keyword>
<evidence type="ECO:0000313" key="8">
    <source>
        <dbReference type="EMBL" id="KFL30180.1"/>
    </source>
</evidence>
<evidence type="ECO:0000256" key="4">
    <source>
        <dbReference type="ARBA" id="ARBA00022989"/>
    </source>
</evidence>
<evidence type="ECO:0000256" key="6">
    <source>
        <dbReference type="SAM" id="Phobius"/>
    </source>
</evidence>
<gene>
    <name evidence="8" type="ORF">JP75_16455</name>
</gene>
<dbReference type="GO" id="GO:0005886">
    <property type="term" value="C:plasma membrane"/>
    <property type="evidence" value="ECO:0007669"/>
    <property type="project" value="UniProtKB-SubCell"/>
</dbReference>
<dbReference type="RefSeq" id="WP_035084829.1">
    <property type="nucleotide sequence ID" value="NZ_JQGC01000015.1"/>
</dbReference>
<evidence type="ECO:0000256" key="5">
    <source>
        <dbReference type="ARBA" id="ARBA00023136"/>
    </source>
</evidence>
<feature type="transmembrane region" description="Helical" evidence="6">
    <location>
        <begin position="50"/>
        <end position="71"/>
    </location>
</feature>
<dbReference type="EMBL" id="JQGC01000015">
    <property type="protein sequence ID" value="KFL30180.1"/>
    <property type="molecule type" value="Genomic_DNA"/>
</dbReference>
<feature type="transmembrane region" description="Helical" evidence="6">
    <location>
        <begin position="175"/>
        <end position="193"/>
    </location>
</feature>
<comment type="caution">
    <text evidence="8">The sequence shown here is derived from an EMBL/GenBank/DDBJ whole genome shotgun (WGS) entry which is preliminary data.</text>
</comment>
<dbReference type="Pfam" id="PF09335">
    <property type="entry name" value="VTT_dom"/>
    <property type="match status" value="1"/>
</dbReference>
<comment type="subcellular location">
    <subcellularLocation>
        <location evidence="1">Cell membrane</location>
        <topology evidence="1">Multi-pass membrane protein</topology>
    </subcellularLocation>
</comment>
<dbReference type="AlphaFoldDB" id="A0A087LZX7"/>
<dbReference type="STRING" id="46914.JP75_16455"/>
<dbReference type="PANTHER" id="PTHR42709:SF6">
    <property type="entry name" value="UNDECAPRENYL PHOSPHATE TRANSPORTER A"/>
    <property type="match status" value="1"/>
</dbReference>
<dbReference type="Proteomes" id="UP000028981">
    <property type="component" value="Unassembled WGS sequence"/>
</dbReference>
<keyword evidence="2" id="KW-1003">Cell membrane</keyword>
<evidence type="ECO:0000313" key="9">
    <source>
        <dbReference type="Proteomes" id="UP000028981"/>
    </source>
</evidence>
<keyword evidence="5 6" id="KW-0472">Membrane</keyword>
<evidence type="ECO:0000259" key="7">
    <source>
        <dbReference type="Pfam" id="PF09335"/>
    </source>
</evidence>
<evidence type="ECO:0000256" key="2">
    <source>
        <dbReference type="ARBA" id="ARBA00022475"/>
    </source>
</evidence>
<dbReference type="OrthoDB" id="9813426at2"/>